<reference evidence="2" key="1">
    <citation type="journal article" date="2023" name="Mol. Phylogenet. Evol.">
        <title>Genome-scale phylogeny and comparative genomics of the fungal order Sordariales.</title>
        <authorList>
            <person name="Hensen N."/>
            <person name="Bonometti L."/>
            <person name="Westerberg I."/>
            <person name="Brannstrom I.O."/>
            <person name="Guillou S."/>
            <person name="Cros-Aarteil S."/>
            <person name="Calhoun S."/>
            <person name="Haridas S."/>
            <person name="Kuo A."/>
            <person name="Mondo S."/>
            <person name="Pangilinan J."/>
            <person name="Riley R."/>
            <person name="LaButti K."/>
            <person name="Andreopoulos B."/>
            <person name="Lipzen A."/>
            <person name="Chen C."/>
            <person name="Yan M."/>
            <person name="Daum C."/>
            <person name="Ng V."/>
            <person name="Clum A."/>
            <person name="Steindorff A."/>
            <person name="Ohm R.A."/>
            <person name="Martin F."/>
            <person name="Silar P."/>
            <person name="Natvig D.O."/>
            <person name="Lalanne C."/>
            <person name="Gautier V."/>
            <person name="Ament-Velasquez S.L."/>
            <person name="Kruys A."/>
            <person name="Hutchinson M.I."/>
            <person name="Powell A.J."/>
            <person name="Barry K."/>
            <person name="Miller A.N."/>
            <person name="Grigoriev I.V."/>
            <person name="Debuchy R."/>
            <person name="Gladieux P."/>
            <person name="Hiltunen Thoren M."/>
            <person name="Johannesson H."/>
        </authorList>
    </citation>
    <scope>NUCLEOTIDE SEQUENCE</scope>
    <source>
        <strain evidence="2">CBS 118394</strain>
    </source>
</reference>
<comment type="caution">
    <text evidence="2">The sequence shown here is derived from an EMBL/GenBank/DDBJ whole genome shotgun (WGS) entry which is preliminary data.</text>
</comment>
<dbReference type="Proteomes" id="UP001283341">
    <property type="component" value="Unassembled WGS sequence"/>
</dbReference>
<protein>
    <submittedName>
        <fullName evidence="2">Uncharacterized protein</fullName>
    </submittedName>
</protein>
<organism evidence="2 3">
    <name type="scientific">Apodospora peruviana</name>
    <dbReference type="NCBI Taxonomy" id="516989"/>
    <lineage>
        <taxon>Eukaryota</taxon>
        <taxon>Fungi</taxon>
        <taxon>Dikarya</taxon>
        <taxon>Ascomycota</taxon>
        <taxon>Pezizomycotina</taxon>
        <taxon>Sordariomycetes</taxon>
        <taxon>Sordariomycetidae</taxon>
        <taxon>Sordariales</taxon>
        <taxon>Lasiosphaeriaceae</taxon>
        <taxon>Apodospora</taxon>
    </lineage>
</organism>
<feature type="compositionally biased region" description="Polar residues" evidence="1">
    <location>
        <begin position="222"/>
        <end position="235"/>
    </location>
</feature>
<dbReference type="AlphaFoldDB" id="A0AAE0I5N3"/>
<accession>A0AAE0I5N3</accession>
<reference evidence="2" key="2">
    <citation type="submission" date="2023-06" db="EMBL/GenBank/DDBJ databases">
        <authorList>
            <consortium name="Lawrence Berkeley National Laboratory"/>
            <person name="Haridas S."/>
            <person name="Hensen N."/>
            <person name="Bonometti L."/>
            <person name="Westerberg I."/>
            <person name="Brannstrom I.O."/>
            <person name="Guillou S."/>
            <person name="Cros-Aarteil S."/>
            <person name="Calhoun S."/>
            <person name="Kuo A."/>
            <person name="Mondo S."/>
            <person name="Pangilinan J."/>
            <person name="Riley R."/>
            <person name="Labutti K."/>
            <person name="Andreopoulos B."/>
            <person name="Lipzen A."/>
            <person name="Chen C."/>
            <person name="Yanf M."/>
            <person name="Daum C."/>
            <person name="Ng V."/>
            <person name="Clum A."/>
            <person name="Steindorff A."/>
            <person name="Ohm R."/>
            <person name="Martin F."/>
            <person name="Silar P."/>
            <person name="Natvig D."/>
            <person name="Lalanne C."/>
            <person name="Gautier V."/>
            <person name="Ament-Velasquez S.L."/>
            <person name="Kruys A."/>
            <person name="Hutchinson M.I."/>
            <person name="Powell A.J."/>
            <person name="Barry K."/>
            <person name="Miller A.N."/>
            <person name="Grigoriev I.V."/>
            <person name="Debuchy R."/>
            <person name="Gladieux P."/>
            <person name="Thoren M.H."/>
            <person name="Johannesson H."/>
        </authorList>
    </citation>
    <scope>NUCLEOTIDE SEQUENCE</scope>
    <source>
        <strain evidence="2">CBS 118394</strain>
    </source>
</reference>
<evidence type="ECO:0000256" key="1">
    <source>
        <dbReference type="SAM" id="MobiDB-lite"/>
    </source>
</evidence>
<sequence length="280" mass="30579">MDRTPNLKVEIHDCSFSSTNGSVSSFCSTPISMYTPTGRSSPLYPDSGSFDPCFSQPSSFDFGYTPASSVVSSGYPFSLDLASATPALLDSGPCCTPSRCNTHGGYIISAQEHPMSRYKPLNSTDFISLQDHFISPQFKSPVHSVLGPSPSNGFEGPSMWPMLGSSPLKLSEQRGRPASRLSVMTDPSHGDPSPFDAGLVSPRQQIDLAQVHQKSAALQRLQRATTRPQPTTSHTKVSKQPVEGPRKSDQRVVRKTNWCTMGCKDRGFSRKEHLTRHIKE</sequence>
<feature type="region of interest" description="Disordered" evidence="1">
    <location>
        <begin position="166"/>
        <end position="199"/>
    </location>
</feature>
<feature type="region of interest" description="Disordered" evidence="1">
    <location>
        <begin position="215"/>
        <end position="253"/>
    </location>
</feature>
<keyword evidence="3" id="KW-1185">Reference proteome</keyword>
<name>A0AAE0I5N3_9PEZI</name>
<dbReference type="EMBL" id="JAUEDM010000004">
    <property type="protein sequence ID" value="KAK3318926.1"/>
    <property type="molecule type" value="Genomic_DNA"/>
</dbReference>
<evidence type="ECO:0000313" key="2">
    <source>
        <dbReference type="EMBL" id="KAK3318926.1"/>
    </source>
</evidence>
<evidence type="ECO:0000313" key="3">
    <source>
        <dbReference type="Proteomes" id="UP001283341"/>
    </source>
</evidence>
<gene>
    <name evidence="2" type="ORF">B0H66DRAFT_533430</name>
</gene>
<proteinExistence type="predicted"/>